<feature type="region of interest" description="Disordered" evidence="1">
    <location>
        <begin position="40"/>
        <end position="65"/>
    </location>
</feature>
<dbReference type="Proteomes" id="UP000254802">
    <property type="component" value="Unassembled WGS sequence"/>
</dbReference>
<proteinExistence type="predicted"/>
<dbReference type="AlphaFoldDB" id="A0A378MS43"/>
<sequence length="65" mass="7464">MNLTFIETALFSRFRAEHISDDVYRALQNELLENPEKGDIVKGLNGVRKNPHTGHTTQQGQAWRN</sequence>
<name>A0A378MS43_MANHA</name>
<evidence type="ECO:0000313" key="3">
    <source>
        <dbReference type="Proteomes" id="UP000254802"/>
    </source>
</evidence>
<feature type="compositionally biased region" description="Polar residues" evidence="1">
    <location>
        <begin position="53"/>
        <end position="65"/>
    </location>
</feature>
<evidence type="ECO:0000313" key="2">
    <source>
        <dbReference type="EMBL" id="STY59082.1"/>
    </source>
</evidence>
<accession>A0A378MS43</accession>
<dbReference type="EMBL" id="UGPN01000002">
    <property type="protein sequence ID" value="STY59082.1"/>
    <property type="molecule type" value="Genomic_DNA"/>
</dbReference>
<organism evidence="2 3">
    <name type="scientific">Mannheimia haemolytica</name>
    <name type="common">Pasteurella haemolytica</name>
    <dbReference type="NCBI Taxonomy" id="75985"/>
    <lineage>
        <taxon>Bacteria</taxon>
        <taxon>Pseudomonadati</taxon>
        <taxon>Pseudomonadota</taxon>
        <taxon>Gammaproteobacteria</taxon>
        <taxon>Pasteurellales</taxon>
        <taxon>Pasteurellaceae</taxon>
        <taxon>Mannheimia</taxon>
    </lineage>
</organism>
<reference evidence="2 3" key="1">
    <citation type="submission" date="2018-06" db="EMBL/GenBank/DDBJ databases">
        <authorList>
            <consortium name="Pathogen Informatics"/>
            <person name="Doyle S."/>
        </authorList>
    </citation>
    <scope>NUCLEOTIDE SEQUENCE [LARGE SCALE GENOMIC DNA]</scope>
    <source>
        <strain evidence="2 3">NCTC10638</strain>
    </source>
</reference>
<protein>
    <submittedName>
        <fullName evidence="2">Uncharacterized protein</fullName>
    </submittedName>
</protein>
<gene>
    <name evidence="2" type="ORF">NCTC10638_00230</name>
</gene>
<evidence type="ECO:0000256" key="1">
    <source>
        <dbReference type="SAM" id="MobiDB-lite"/>
    </source>
</evidence>